<evidence type="ECO:0000313" key="2">
    <source>
        <dbReference type="Proteomes" id="UP000290283"/>
    </source>
</evidence>
<evidence type="ECO:0008006" key="3">
    <source>
        <dbReference type="Google" id="ProtNLM"/>
    </source>
</evidence>
<dbReference type="AlphaFoldDB" id="A0A4Q1K0P1"/>
<gene>
    <name evidence="1" type="ORF">EQG63_11640</name>
</gene>
<comment type="caution">
    <text evidence="1">The sequence shown here is derived from an EMBL/GenBank/DDBJ whole genome shotgun (WGS) entry which is preliminary data.</text>
</comment>
<evidence type="ECO:0000313" key="1">
    <source>
        <dbReference type="EMBL" id="RXR16272.1"/>
    </source>
</evidence>
<accession>A0A4Q1K0P1</accession>
<reference evidence="2" key="1">
    <citation type="submission" date="2019-01" db="EMBL/GenBank/DDBJ databases">
        <title>Cytophagaceae bacterium strain CAR-16.</title>
        <authorList>
            <person name="Chen W.-M."/>
        </authorList>
    </citation>
    <scope>NUCLEOTIDE SEQUENCE [LARGE SCALE GENOMIC DNA]</scope>
    <source>
        <strain evidence="2">LLJ-11</strain>
    </source>
</reference>
<dbReference type="EMBL" id="SBKO01000006">
    <property type="protein sequence ID" value="RXR16272.1"/>
    <property type="molecule type" value="Genomic_DNA"/>
</dbReference>
<sequence>MKYFLSLLVSFLVLTGCDDGNIIEETFNFATATVQKCSSSSVLYKISDNEALILATPEATFPNVEGTQTIPVSGSTSIVYKKYGTTTSSENICGTPTLPVVEEWFVTGGSLEVISTKIFDTTNPTEVIAYNHKITFKNITFIAPTKQVVYANYEFGNYRTEVIDLAFDYELEATQTCSGNNLIFKYKNNNALLLDVDTALFDHTIGTKTALISATNKVTYRVYSGSLNNNFFCTAIPPTSPSLTEEWIAENGVAATSGIIKVETTQESPTTYKHVIKLYNTTFTKGVQTYSPAPGADYTFGEWITN</sequence>
<name>A0A4Q1K0P1_9FLAO</name>
<dbReference type="Proteomes" id="UP000290283">
    <property type="component" value="Unassembled WGS sequence"/>
</dbReference>
<proteinExistence type="predicted"/>
<organism evidence="1 2">
    <name type="scientific">Flavobacterium amnicola</name>
    <dbReference type="NCBI Taxonomy" id="2506422"/>
    <lineage>
        <taxon>Bacteria</taxon>
        <taxon>Pseudomonadati</taxon>
        <taxon>Bacteroidota</taxon>
        <taxon>Flavobacteriia</taxon>
        <taxon>Flavobacteriales</taxon>
        <taxon>Flavobacteriaceae</taxon>
        <taxon>Flavobacterium</taxon>
    </lineage>
</organism>
<keyword evidence="2" id="KW-1185">Reference proteome</keyword>
<dbReference type="PROSITE" id="PS51257">
    <property type="entry name" value="PROKAR_LIPOPROTEIN"/>
    <property type="match status" value="1"/>
</dbReference>
<dbReference type="OrthoDB" id="1417969at2"/>
<protein>
    <recommendedName>
        <fullName evidence="3">Lipoprotein</fullName>
    </recommendedName>
</protein>